<evidence type="ECO:0000256" key="4">
    <source>
        <dbReference type="ARBA" id="ARBA00023125"/>
    </source>
</evidence>
<evidence type="ECO:0000256" key="1">
    <source>
        <dbReference type="ARBA" id="ARBA00002190"/>
    </source>
</evidence>
<dbReference type="PANTHER" id="PTHR33217:SF7">
    <property type="entry name" value="TRANSPOSASE FOR INSERTION SEQUENCE ELEMENT IS1081"/>
    <property type="match status" value="1"/>
</dbReference>
<evidence type="ECO:0000256" key="2">
    <source>
        <dbReference type="ARBA" id="ARBA00010961"/>
    </source>
</evidence>
<keyword evidence="6" id="KW-0814">Transposable element</keyword>
<dbReference type="Pfam" id="PF00872">
    <property type="entry name" value="Transposase_mut"/>
    <property type="match status" value="1"/>
</dbReference>
<keyword evidence="8" id="KW-1185">Reference proteome</keyword>
<keyword evidence="4 6" id="KW-0238">DNA-binding</keyword>
<comment type="function">
    <text evidence="1 6">Required for the transposition of the insertion element.</text>
</comment>
<accession>A0A7W6LSW8</accession>
<keyword evidence="5 6" id="KW-0233">DNA recombination</keyword>
<dbReference type="GO" id="GO:0003677">
    <property type="term" value="F:DNA binding"/>
    <property type="evidence" value="ECO:0007669"/>
    <property type="project" value="UniProtKB-UniRule"/>
</dbReference>
<dbReference type="AlphaFoldDB" id="A0A7W6LSW8"/>
<protein>
    <recommendedName>
        <fullName evidence="6">Mutator family transposase</fullName>
    </recommendedName>
</protein>
<name>A0A7W6LSW8_9SPHN</name>
<dbReference type="GO" id="GO:0006313">
    <property type="term" value="P:DNA transposition"/>
    <property type="evidence" value="ECO:0007669"/>
    <property type="project" value="UniProtKB-UniRule"/>
</dbReference>
<evidence type="ECO:0000256" key="3">
    <source>
        <dbReference type="ARBA" id="ARBA00022578"/>
    </source>
</evidence>
<dbReference type="InterPro" id="IPR001207">
    <property type="entry name" value="Transposase_mutator"/>
</dbReference>
<dbReference type="GO" id="GO:0004803">
    <property type="term" value="F:transposase activity"/>
    <property type="evidence" value="ECO:0007669"/>
    <property type="project" value="UniProtKB-UniRule"/>
</dbReference>
<evidence type="ECO:0000313" key="7">
    <source>
        <dbReference type="EMBL" id="MBB4149522.1"/>
    </source>
</evidence>
<organism evidence="7 8">
    <name type="scientific">Sphingobium scionense</name>
    <dbReference type="NCBI Taxonomy" id="1404341"/>
    <lineage>
        <taxon>Bacteria</taxon>
        <taxon>Pseudomonadati</taxon>
        <taxon>Pseudomonadota</taxon>
        <taxon>Alphaproteobacteria</taxon>
        <taxon>Sphingomonadales</taxon>
        <taxon>Sphingomonadaceae</taxon>
        <taxon>Sphingobium</taxon>
    </lineage>
</organism>
<dbReference type="PANTHER" id="PTHR33217">
    <property type="entry name" value="TRANSPOSASE FOR INSERTION SEQUENCE ELEMENT IS1081"/>
    <property type="match status" value="1"/>
</dbReference>
<keyword evidence="3 6" id="KW-0815">Transposition</keyword>
<comment type="similarity">
    <text evidence="2 6">Belongs to the transposase mutator family.</text>
</comment>
<evidence type="ECO:0000313" key="8">
    <source>
        <dbReference type="Proteomes" id="UP000590524"/>
    </source>
</evidence>
<evidence type="ECO:0000256" key="6">
    <source>
        <dbReference type="RuleBase" id="RU365089"/>
    </source>
</evidence>
<proteinExistence type="inferred from homology"/>
<reference evidence="7 8" key="1">
    <citation type="submission" date="2020-08" db="EMBL/GenBank/DDBJ databases">
        <title>Genomic Encyclopedia of Type Strains, Phase IV (KMG-IV): sequencing the most valuable type-strain genomes for metagenomic binning, comparative biology and taxonomic classification.</title>
        <authorList>
            <person name="Goeker M."/>
        </authorList>
    </citation>
    <scope>NUCLEOTIDE SEQUENCE [LARGE SCALE GENOMIC DNA]</scope>
    <source>
        <strain evidence="7 8">DSM 19371</strain>
    </source>
</reference>
<sequence length="107" mass="11875">MTDDRMALVELIEQGADSDLVGEMLAFAAERMMDLEIEAKTGVPCGSRSPERLNHRNGYRERGWDTRAGRIDLAIPKLRKGSYFPSLLEPRRTAEKALAAVAARQTG</sequence>
<comment type="caution">
    <text evidence="7">The sequence shown here is derived from an EMBL/GenBank/DDBJ whole genome shotgun (WGS) entry which is preliminary data.</text>
</comment>
<dbReference type="EMBL" id="JACIEU010000013">
    <property type="protein sequence ID" value="MBB4149522.1"/>
    <property type="molecule type" value="Genomic_DNA"/>
</dbReference>
<dbReference type="Proteomes" id="UP000590524">
    <property type="component" value="Unassembled WGS sequence"/>
</dbReference>
<gene>
    <name evidence="7" type="ORF">GGQ90_003314</name>
</gene>
<evidence type="ECO:0000256" key="5">
    <source>
        <dbReference type="ARBA" id="ARBA00023172"/>
    </source>
</evidence>